<feature type="binding site" evidence="1">
    <location>
        <position position="139"/>
    </location>
    <ligand>
        <name>Mn(2+)</name>
        <dbReference type="ChEBI" id="CHEBI:29035"/>
        <label>2</label>
    </ligand>
</feature>
<feature type="binding site" evidence="1">
    <location>
        <position position="137"/>
    </location>
    <ligand>
        <name>Mn(2+)</name>
        <dbReference type="ChEBI" id="CHEBI:29035"/>
        <label>2</label>
    </ligand>
</feature>
<dbReference type="GO" id="GO:0046872">
    <property type="term" value="F:metal ion binding"/>
    <property type="evidence" value="ECO:0007669"/>
    <property type="project" value="UniProtKB-KW"/>
</dbReference>
<dbReference type="SUPFAM" id="SSF55031">
    <property type="entry name" value="Bacterial exopeptidase dimerisation domain"/>
    <property type="match status" value="1"/>
</dbReference>
<dbReference type="Pfam" id="PF07687">
    <property type="entry name" value="M20_dimer"/>
    <property type="match status" value="1"/>
</dbReference>
<keyword evidence="1" id="KW-0464">Manganese</keyword>
<dbReference type="InterPro" id="IPR017439">
    <property type="entry name" value="Amidohydrolase"/>
</dbReference>
<dbReference type="InterPro" id="IPR011650">
    <property type="entry name" value="Peptidase_M20_dimer"/>
</dbReference>
<dbReference type="Proteomes" id="UP000029579">
    <property type="component" value="Unassembled WGS sequence"/>
</dbReference>
<evidence type="ECO:0000256" key="1">
    <source>
        <dbReference type="PIRSR" id="PIRSR005962-1"/>
    </source>
</evidence>
<name>A0A095X3V7_9FIRM</name>
<dbReference type="GO" id="GO:0005737">
    <property type="term" value="C:cytoplasm"/>
    <property type="evidence" value="ECO:0007669"/>
    <property type="project" value="TreeGrafter"/>
</dbReference>
<dbReference type="GO" id="GO:0071713">
    <property type="term" value="F:para-aminobenzoyl-glutamate hydrolase activity"/>
    <property type="evidence" value="ECO:0007669"/>
    <property type="project" value="TreeGrafter"/>
</dbReference>
<dbReference type="PANTHER" id="PTHR30575:SF3">
    <property type="entry name" value="PEPTIDASE M20 DIMERISATION DOMAIN-CONTAINING PROTEIN"/>
    <property type="match status" value="1"/>
</dbReference>
<gene>
    <name evidence="3" type="ORF">HMPREF1630_02855</name>
</gene>
<reference evidence="3 4" key="1">
    <citation type="submission" date="2014-07" db="EMBL/GenBank/DDBJ databases">
        <authorList>
            <person name="McCorrison J."/>
            <person name="Sanka R."/>
            <person name="Torralba M."/>
            <person name="Gillis M."/>
            <person name="Haft D.H."/>
            <person name="Methe B."/>
            <person name="Sutton G."/>
            <person name="Nelson K.E."/>
        </authorList>
    </citation>
    <scope>NUCLEOTIDE SEQUENCE [LARGE SCALE GENOMIC DNA]</scope>
    <source>
        <strain evidence="3 4">S7-1-13</strain>
    </source>
</reference>
<evidence type="ECO:0000259" key="2">
    <source>
        <dbReference type="Pfam" id="PF07687"/>
    </source>
</evidence>
<dbReference type="EMBL" id="JRMW01000025">
    <property type="protein sequence ID" value="KGF04760.1"/>
    <property type="molecule type" value="Genomic_DNA"/>
</dbReference>
<dbReference type="Gene3D" id="3.40.630.10">
    <property type="entry name" value="Zn peptidases"/>
    <property type="match status" value="2"/>
</dbReference>
<dbReference type="RefSeq" id="WP_037326837.1">
    <property type="nucleotide sequence ID" value="NZ_JRMW01000025.1"/>
</dbReference>
<protein>
    <recommendedName>
        <fullName evidence="2">Peptidase M20 dimerisation domain-containing protein</fullName>
    </recommendedName>
</protein>
<proteinExistence type="predicted"/>
<feature type="binding site" evidence="1">
    <location>
        <position position="392"/>
    </location>
    <ligand>
        <name>Mn(2+)</name>
        <dbReference type="ChEBI" id="CHEBI:29035"/>
        <label>2</label>
    </ligand>
</feature>
<feature type="binding site" evidence="1">
    <location>
        <position position="197"/>
    </location>
    <ligand>
        <name>Mn(2+)</name>
        <dbReference type="ChEBI" id="CHEBI:29035"/>
        <label>2</label>
    </ligand>
</feature>
<feature type="binding site" evidence="1">
    <location>
        <position position="173"/>
    </location>
    <ligand>
        <name>Mn(2+)</name>
        <dbReference type="ChEBI" id="CHEBI:29035"/>
        <label>1</label>
    </ligand>
</feature>
<dbReference type="InterPro" id="IPR036264">
    <property type="entry name" value="Bact_exopeptidase_dim_dom"/>
</dbReference>
<dbReference type="PIRSF" id="PIRSF005962">
    <property type="entry name" value="Pept_M20D_amidohydro"/>
    <property type="match status" value="1"/>
</dbReference>
<sequence>MEKDLIETRRFYHKIAEPAWMEFKTTINIIKDLRSLGIDNISYGRKIHREDLIFGRPSNEKIKAYKESFDLEADFDTKEILEGYTGVIAEIDTQKPGKTFGFRFDIDAMPIRESQSVTHKPFKEGFISENPFAMHACGHDGHLSIGIYLAKWIMENKEKLTGKYILIFQPGEEGLHGGKSISESKYIQDIDYFLGAHIGMGLPSGKVGVGTTGFLASTKLDVIFRGHASHASALPEEGKNANLAAASALLNLETLAKHSQGMARINVGVIRGGTARNAISDEAMLKMETRGASHEVNDFLVKRSGEVIKGSAIQYDLDYEIKIAGQAPSIDQANYKFYDEIDSLLKTKGFDTIKSPDFKASEDVCYFINKVNEKGGSAIHFIFGSDLKAGHHNTAFDFDEKTLTTGLNVFKECILYLNKNGKS</sequence>
<comment type="cofactor">
    <cofactor evidence="1">
        <name>Mn(2+)</name>
        <dbReference type="ChEBI" id="CHEBI:29035"/>
    </cofactor>
    <text evidence="1">The Mn(2+) ion enhances activity.</text>
</comment>
<accession>A0A095X3V7</accession>
<dbReference type="PANTHER" id="PTHR30575">
    <property type="entry name" value="PEPTIDASE M20"/>
    <property type="match status" value="1"/>
</dbReference>
<dbReference type="SUPFAM" id="SSF53187">
    <property type="entry name" value="Zn-dependent exopeptidases"/>
    <property type="match status" value="1"/>
</dbReference>
<dbReference type="AlphaFoldDB" id="A0A095X3V7"/>
<dbReference type="OrthoDB" id="9776731at2"/>
<dbReference type="InterPro" id="IPR002933">
    <property type="entry name" value="Peptidase_M20"/>
</dbReference>
<dbReference type="InterPro" id="IPR052030">
    <property type="entry name" value="Peptidase_M20/M20A_hydrolases"/>
</dbReference>
<dbReference type="eggNOG" id="COG1473">
    <property type="taxonomic scope" value="Bacteria"/>
</dbReference>
<evidence type="ECO:0000313" key="4">
    <source>
        <dbReference type="Proteomes" id="UP000029579"/>
    </source>
</evidence>
<dbReference type="Pfam" id="PF01546">
    <property type="entry name" value="Peptidase_M20"/>
    <property type="match status" value="1"/>
</dbReference>
<dbReference type="NCBIfam" id="TIGR01891">
    <property type="entry name" value="amidohydrolases"/>
    <property type="match status" value="1"/>
</dbReference>
<feature type="domain" description="Peptidase M20 dimerisation" evidence="2">
    <location>
        <begin position="220"/>
        <end position="303"/>
    </location>
</feature>
<dbReference type="GO" id="GO:0016805">
    <property type="term" value="F:dipeptidase activity"/>
    <property type="evidence" value="ECO:0007669"/>
    <property type="project" value="TreeGrafter"/>
</dbReference>
<dbReference type="GO" id="GO:0046657">
    <property type="term" value="P:folic acid catabolic process"/>
    <property type="evidence" value="ECO:0007669"/>
    <property type="project" value="TreeGrafter"/>
</dbReference>
<evidence type="ECO:0000313" key="3">
    <source>
        <dbReference type="EMBL" id="KGF04760.1"/>
    </source>
</evidence>
<organism evidence="3 4">
    <name type="scientific">Anaerococcus lactolyticus S7-1-13</name>
    <dbReference type="NCBI Taxonomy" id="1284686"/>
    <lineage>
        <taxon>Bacteria</taxon>
        <taxon>Bacillati</taxon>
        <taxon>Bacillota</taxon>
        <taxon>Tissierellia</taxon>
        <taxon>Tissierellales</taxon>
        <taxon>Peptoniphilaceae</taxon>
        <taxon>Anaerococcus</taxon>
    </lineage>
</organism>
<comment type="caution">
    <text evidence="3">The sequence shown here is derived from an EMBL/GenBank/DDBJ whole genome shotgun (WGS) entry which is preliminary data.</text>
</comment>
<keyword evidence="1" id="KW-0479">Metal-binding</keyword>